<evidence type="ECO:0000256" key="4">
    <source>
        <dbReference type="SAM" id="SignalP"/>
    </source>
</evidence>
<proteinExistence type="inferred from homology"/>
<dbReference type="CDD" id="cd07061">
    <property type="entry name" value="HP_HAP_like"/>
    <property type="match status" value="1"/>
</dbReference>
<dbReference type="InterPro" id="IPR000560">
    <property type="entry name" value="His_Pase_clade-2"/>
</dbReference>
<organism evidence="5 6">
    <name type="scientific">Diacronema lutheri</name>
    <name type="common">Unicellular marine alga</name>
    <name type="synonym">Monochrysis lutheri</name>
    <dbReference type="NCBI Taxonomy" id="2081491"/>
    <lineage>
        <taxon>Eukaryota</taxon>
        <taxon>Haptista</taxon>
        <taxon>Haptophyta</taxon>
        <taxon>Pavlovophyceae</taxon>
        <taxon>Pavlovales</taxon>
        <taxon>Pavlovaceae</taxon>
        <taxon>Diacronema</taxon>
    </lineage>
</organism>
<dbReference type="PANTHER" id="PTHR11567:SF110">
    <property type="entry name" value="2-PHOSPHOXYLOSE PHOSPHATASE 1"/>
    <property type="match status" value="1"/>
</dbReference>
<dbReference type="PROSITE" id="PS00616">
    <property type="entry name" value="HIS_ACID_PHOSPHAT_1"/>
    <property type="match status" value="1"/>
</dbReference>
<keyword evidence="3" id="KW-0472">Membrane</keyword>
<reference evidence="5" key="1">
    <citation type="submission" date="2021-05" db="EMBL/GenBank/DDBJ databases">
        <title>The genome of the haptophyte Pavlova lutheri (Diacronema luteri, Pavlovales) - a model for lipid biosynthesis in eukaryotic algae.</title>
        <authorList>
            <person name="Hulatt C.J."/>
            <person name="Posewitz M.C."/>
        </authorList>
    </citation>
    <scope>NUCLEOTIDE SEQUENCE</scope>
    <source>
        <strain evidence="5">NIVA-4/92</strain>
    </source>
</reference>
<dbReference type="Proteomes" id="UP000751190">
    <property type="component" value="Unassembled WGS sequence"/>
</dbReference>
<keyword evidence="6" id="KW-1185">Reference proteome</keyword>
<dbReference type="Pfam" id="PF00328">
    <property type="entry name" value="His_Phos_2"/>
    <property type="match status" value="2"/>
</dbReference>
<dbReference type="GO" id="GO:0016791">
    <property type="term" value="F:phosphatase activity"/>
    <property type="evidence" value="ECO:0007669"/>
    <property type="project" value="TreeGrafter"/>
</dbReference>
<dbReference type="InterPro" id="IPR050645">
    <property type="entry name" value="Histidine_acid_phosphatase"/>
</dbReference>
<dbReference type="EMBL" id="JAGTXO010000036">
    <property type="protein sequence ID" value="KAG8460001.1"/>
    <property type="molecule type" value="Genomic_DNA"/>
</dbReference>
<dbReference type="PROSITE" id="PS00778">
    <property type="entry name" value="HIS_ACID_PHOSPHAT_2"/>
    <property type="match status" value="1"/>
</dbReference>
<dbReference type="InterPro" id="IPR033379">
    <property type="entry name" value="Acid_Pase_AS"/>
</dbReference>
<protein>
    <recommendedName>
        <fullName evidence="7">Acid phosphatase</fullName>
    </recommendedName>
</protein>
<dbReference type="AlphaFoldDB" id="A0A8J5X3I0"/>
<keyword evidence="3" id="KW-1133">Transmembrane helix</keyword>
<feature type="signal peptide" evidence="4">
    <location>
        <begin position="1"/>
        <end position="17"/>
    </location>
</feature>
<gene>
    <name evidence="5" type="ORF">KFE25_011050</name>
</gene>
<accession>A0A8J5X3I0</accession>
<keyword evidence="2" id="KW-0378">Hydrolase</keyword>
<evidence type="ECO:0000313" key="5">
    <source>
        <dbReference type="EMBL" id="KAG8460001.1"/>
    </source>
</evidence>
<evidence type="ECO:0000256" key="3">
    <source>
        <dbReference type="SAM" id="Phobius"/>
    </source>
</evidence>
<feature type="chain" id="PRO_5035180368" description="Acid phosphatase" evidence="4">
    <location>
        <begin position="18"/>
        <end position="532"/>
    </location>
</feature>
<dbReference type="InterPro" id="IPR029033">
    <property type="entry name" value="His_PPase_superfam"/>
</dbReference>
<evidence type="ECO:0008006" key="7">
    <source>
        <dbReference type="Google" id="ProtNLM"/>
    </source>
</evidence>
<dbReference type="SUPFAM" id="SSF53254">
    <property type="entry name" value="Phosphoglycerate mutase-like"/>
    <property type="match status" value="1"/>
</dbReference>
<evidence type="ECO:0000313" key="6">
    <source>
        <dbReference type="Proteomes" id="UP000751190"/>
    </source>
</evidence>
<sequence>MCAALVGALAALVVASAELEDYCGRTEPSIEALAPAALAGLELAAVGVVTRHGARAPAKRSSCWPGFDPDAIGWTCARPAEKHELDGLRFALSYAGTPSTIGERSGCAAGQLLDEGRSQHRALGRALRAAYVGESAAVGALLPDELPLFGETGLALRSSSLERAIVSGEELVAGLVNASARAFRRDARRAIPWTVGEPDFEFIYPNAKRCPRLSELEAAAATSFARDPEASAFDARTRAALEFAMGGGELATLRGNGALDCLAATSCQSAVDTGAALPANLSGALATDAWAAIQAYEAHLLSHDRAAWSRLAMGALGHQVLQHARSAVEGQLGRPKFALWSAHDTTVMPLMAALGVHDGRWAPYAAHFVFEVWRQSGAPPARAHGATPAPGVAPATKGARVRLLYMGRAITARLPGCADAGALCAYEQLEAALAPWSLPLDEWLAKCEPTQHERAARGVWLRAAAPRDGEGPARARLSAAAMLARAAAVAAVAAAVAVAYARRARSVPYAAARARPGREGDRELEQRLLLAI</sequence>
<dbReference type="PANTHER" id="PTHR11567">
    <property type="entry name" value="ACID PHOSPHATASE-RELATED"/>
    <property type="match status" value="1"/>
</dbReference>
<keyword evidence="3" id="KW-0812">Transmembrane</keyword>
<dbReference type="Gene3D" id="3.40.50.1240">
    <property type="entry name" value="Phosphoglycerate mutase-like"/>
    <property type="match status" value="1"/>
</dbReference>
<keyword evidence="4" id="KW-0732">Signal</keyword>
<comment type="similarity">
    <text evidence="1">Belongs to the histidine acid phosphatase family.</text>
</comment>
<comment type="caution">
    <text evidence="5">The sequence shown here is derived from an EMBL/GenBank/DDBJ whole genome shotgun (WGS) entry which is preliminary data.</text>
</comment>
<dbReference type="OMA" id="SILACWI"/>
<feature type="transmembrane region" description="Helical" evidence="3">
    <location>
        <begin position="482"/>
        <end position="501"/>
    </location>
</feature>
<dbReference type="OrthoDB" id="10257284at2759"/>
<evidence type="ECO:0000256" key="1">
    <source>
        <dbReference type="ARBA" id="ARBA00005375"/>
    </source>
</evidence>
<evidence type="ECO:0000256" key="2">
    <source>
        <dbReference type="ARBA" id="ARBA00022801"/>
    </source>
</evidence>
<name>A0A8J5X3I0_DIALT</name>